<comment type="caution">
    <text evidence="7">The sequence shown here is derived from an EMBL/GenBank/DDBJ whole genome shotgun (WGS) entry which is preliminary data.</text>
</comment>
<evidence type="ECO:0000256" key="3">
    <source>
        <dbReference type="ARBA" id="ARBA00023015"/>
    </source>
</evidence>
<evidence type="ECO:0000256" key="2">
    <source>
        <dbReference type="ARBA" id="ARBA00023012"/>
    </source>
</evidence>
<evidence type="ECO:0000259" key="6">
    <source>
        <dbReference type="PROSITE" id="PS50110"/>
    </source>
</evidence>
<evidence type="ECO:0000256" key="1">
    <source>
        <dbReference type="ARBA" id="ARBA00022553"/>
    </source>
</evidence>
<keyword evidence="5" id="KW-0804">Transcription</keyword>
<organism evidence="7">
    <name type="scientific">human gut metagenome</name>
    <dbReference type="NCBI Taxonomy" id="408170"/>
    <lineage>
        <taxon>unclassified sequences</taxon>
        <taxon>metagenomes</taxon>
        <taxon>organismal metagenomes</taxon>
    </lineage>
</organism>
<proteinExistence type="predicted"/>
<keyword evidence="2" id="KW-0902">Two-component regulatory system</keyword>
<sequence length="194" mass="21979">MHILVVDDDIPTVEVIRTSLHWDLLGIDRVETAYDYTEAQNKICASQPDIILCDIEMPRGSGLDLLRWLREEKRDCEFVFLTCHANFDYAKTALQYGAADYITKPFNIAQTEATLSKVASQVRYHQELLQKSRAGQQWEEAHSLAQASFLHGLFMDGTLMTEIELNKRFQDLGLAVDALQPIHMVLATAPQPAD</sequence>
<evidence type="ECO:0000256" key="4">
    <source>
        <dbReference type="ARBA" id="ARBA00023125"/>
    </source>
</evidence>
<keyword evidence="3" id="KW-0805">Transcription regulation</keyword>
<dbReference type="InterPro" id="IPR001789">
    <property type="entry name" value="Sig_transdc_resp-reg_receiver"/>
</dbReference>
<dbReference type="PROSITE" id="PS50110">
    <property type="entry name" value="RESPONSE_REGULATORY"/>
    <property type="match status" value="1"/>
</dbReference>
<dbReference type="GO" id="GO:0032993">
    <property type="term" value="C:protein-DNA complex"/>
    <property type="evidence" value="ECO:0007669"/>
    <property type="project" value="TreeGrafter"/>
</dbReference>
<dbReference type="PANTHER" id="PTHR48111:SF1">
    <property type="entry name" value="TWO-COMPONENT RESPONSE REGULATOR ORR33"/>
    <property type="match status" value="1"/>
</dbReference>
<reference evidence="7" key="1">
    <citation type="journal article" date="2013" name="Environ. Microbiol.">
        <title>Microbiota from the distal guts of lean and obese adolescents exhibit partial functional redundancy besides clear differences in community structure.</title>
        <authorList>
            <person name="Ferrer M."/>
            <person name="Ruiz A."/>
            <person name="Lanza F."/>
            <person name="Haange S.B."/>
            <person name="Oberbach A."/>
            <person name="Till H."/>
            <person name="Bargiela R."/>
            <person name="Campoy C."/>
            <person name="Segura M.T."/>
            <person name="Richter M."/>
            <person name="von Bergen M."/>
            <person name="Seifert J."/>
            <person name="Suarez A."/>
        </authorList>
    </citation>
    <scope>NUCLEOTIDE SEQUENCE</scope>
</reference>
<evidence type="ECO:0000256" key="5">
    <source>
        <dbReference type="ARBA" id="ARBA00023163"/>
    </source>
</evidence>
<accession>K1RYL8</accession>
<dbReference type="GO" id="GO:0005829">
    <property type="term" value="C:cytosol"/>
    <property type="evidence" value="ECO:0007669"/>
    <property type="project" value="TreeGrafter"/>
</dbReference>
<dbReference type="EMBL" id="AJWY01013610">
    <property type="protein sequence ID" value="EKC46520.1"/>
    <property type="molecule type" value="Genomic_DNA"/>
</dbReference>
<dbReference type="GO" id="GO:0000156">
    <property type="term" value="F:phosphorelay response regulator activity"/>
    <property type="evidence" value="ECO:0007669"/>
    <property type="project" value="TreeGrafter"/>
</dbReference>
<feature type="non-terminal residue" evidence="7">
    <location>
        <position position="194"/>
    </location>
</feature>
<dbReference type="CDD" id="cd17536">
    <property type="entry name" value="REC_YesN-like"/>
    <property type="match status" value="1"/>
</dbReference>
<dbReference type="Pfam" id="PF00072">
    <property type="entry name" value="Response_reg"/>
    <property type="match status" value="1"/>
</dbReference>
<dbReference type="GO" id="GO:0006355">
    <property type="term" value="P:regulation of DNA-templated transcription"/>
    <property type="evidence" value="ECO:0007669"/>
    <property type="project" value="TreeGrafter"/>
</dbReference>
<dbReference type="PANTHER" id="PTHR48111">
    <property type="entry name" value="REGULATOR OF RPOS"/>
    <property type="match status" value="1"/>
</dbReference>
<dbReference type="SMART" id="SM00448">
    <property type="entry name" value="REC"/>
    <property type="match status" value="1"/>
</dbReference>
<evidence type="ECO:0000313" key="7">
    <source>
        <dbReference type="EMBL" id="EKC46520.1"/>
    </source>
</evidence>
<dbReference type="Gene3D" id="3.40.50.2300">
    <property type="match status" value="1"/>
</dbReference>
<keyword evidence="1" id="KW-0597">Phosphoprotein</keyword>
<keyword evidence="4" id="KW-0238">DNA-binding</keyword>
<dbReference type="InterPro" id="IPR039420">
    <property type="entry name" value="WalR-like"/>
</dbReference>
<protein>
    <submittedName>
        <fullName evidence="7">Two-component response regulator</fullName>
    </submittedName>
</protein>
<dbReference type="InterPro" id="IPR011006">
    <property type="entry name" value="CheY-like_superfamily"/>
</dbReference>
<gene>
    <name evidence="7" type="ORF">LEA_19810</name>
</gene>
<name>K1RYL8_9ZZZZ</name>
<dbReference type="AlphaFoldDB" id="K1RYL8"/>
<dbReference type="SUPFAM" id="SSF52172">
    <property type="entry name" value="CheY-like"/>
    <property type="match status" value="1"/>
</dbReference>
<feature type="domain" description="Response regulatory" evidence="6">
    <location>
        <begin position="2"/>
        <end position="119"/>
    </location>
</feature>
<dbReference type="GO" id="GO:0000976">
    <property type="term" value="F:transcription cis-regulatory region binding"/>
    <property type="evidence" value="ECO:0007669"/>
    <property type="project" value="TreeGrafter"/>
</dbReference>